<evidence type="ECO:0000313" key="2">
    <source>
        <dbReference type="Proteomes" id="UP000831701"/>
    </source>
</evidence>
<comment type="caution">
    <text evidence="1">The sequence shown here is derived from an EMBL/GenBank/DDBJ whole genome shotgun (WGS) entry which is preliminary data.</text>
</comment>
<keyword evidence="2" id="KW-1185">Reference proteome</keyword>
<sequence>RGAKPGKNVQLQENEIRGLCLKSREIFLSQPILLELEAPLKICGDIHGQYYDLLRLFEYGGFPPESNYLFLGDYVDRGKQSLETICLLLAYKIKYPENFFLLRGNHECASINRIYGFYEEVRYNIKLWKTFTDCFNCLPIAAIVDEKIFCCHGGEFLLSFVFFNTFPSIPRATVADCHLTFSPWSRSDASCARLMCLTRVCCAICCGLIQTRMFWAGGKNDRGVSFTFGSEVVAKFLHKHDLDLICRAHQVVEDGYEFFAKRQLVTLFSAPNYCGEFDNAGAMMSVDETLMCSFQV</sequence>
<reference evidence="1" key="1">
    <citation type="submission" date="2022-04" db="EMBL/GenBank/DDBJ databases">
        <title>Jade perch genome.</title>
        <authorList>
            <person name="Chao B."/>
        </authorList>
    </citation>
    <scope>NUCLEOTIDE SEQUENCE</scope>
    <source>
        <strain evidence="1">CB-2022</strain>
    </source>
</reference>
<accession>A0ACB8WWY8</accession>
<protein>
    <submittedName>
        <fullName evidence="1">Uncharacterized protein</fullName>
    </submittedName>
</protein>
<proteinExistence type="predicted"/>
<evidence type="ECO:0000313" key="1">
    <source>
        <dbReference type="EMBL" id="KAI3372246.1"/>
    </source>
</evidence>
<feature type="non-terminal residue" evidence="1">
    <location>
        <position position="1"/>
    </location>
</feature>
<dbReference type="Proteomes" id="UP000831701">
    <property type="component" value="Chromosome 5"/>
</dbReference>
<name>A0ACB8WWY8_9TELE</name>
<organism evidence="1 2">
    <name type="scientific">Scortum barcoo</name>
    <name type="common">barcoo grunter</name>
    <dbReference type="NCBI Taxonomy" id="214431"/>
    <lineage>
        <taxon>Eukaryota</taxon>
        <taxon>Metazoa</taxon>
        <taxon>Chordata</taxon>
        <taxon>Craniata</taxon>
        <taxon>Vertebrata</taxon>
        <taxon>Euteleostomi</taxon>
        <taxon>Actinopterygii</taxon>
        <taxon>Neopterygii</taxon>
        <taxon>Teleostei</taxon>
        <taxon>Neoteleostei</taxon>
        <taxon>Acanthomorphata</taxon>
        <taxon>Eupercaria</taxon>
        <taxon>Centrarchiformes</taxon>
        <taxon>Terapontoidei</taxon>
        <taxon>Terapontidae</taxon>
        <taxon>Scortum</taxon>
    </lineage>
</organism>
<dbReference type="EMBL" id="CM041535">
    <property type="protein sequence ID" value="KAI3372246.1"/>
    <property type="molecule type" value="Genomic_DNA"/>
</dbReference>
<feature type="non-terminal residue" evidence="1">
    <location>
        <position position="296"/>
    </location>
</feature>
<gene>
    <name evidence="1" type="ORF">L3Q82_022760</name>
</gene>